<dbReference type="Pfam" id="PF00657">
    <property type="entry name" value="Lipase_GDSL"/>
    <property type="match status" value="1"/>
</dbReference>
<feature type="signal peptide" evidence="2">
    <location>
        <begin position="1"/>
        <end position="18"/>
    </location>
</feature>
<sequence>MKFTYLFLFALLLSVTVGINVRPTHNIPVNNDGITSTGGGNNCLICTLILSLVEQYSLLHEQSIDKAMDDICSFLPKDASKTCQLAVSLYGNQIVQYFGEYQHADDVCQALKFCTLPSCRLFNNVTATYQGPFGGVSMIKPIKESPWDWLKNIFNNFNQKHLPALDADADRFSDAPTFRGYDWRGRDCDDANNNVYPGASPVAGQPETDWNCNGIVGMNTTSGISWEDELCGNSGAMGTIVVGDSAGAHFSIPPQWLTASELNSTTYQGMIGAIENELDWPHRSSYTGWVPSTAEIPVDSIYLRLRERNLCNHRDYQNTGVNGADSFKVAGGNIQSVARNQQTDKPALFFLELIGNDVCSGHHDLDHMTTIEQFTANTLQSLSYLDTILPMGSHVVFIGLADGRVLWDSLWNRTHPIGATYEQVYDFLNCLETSPCWGWMNPNETVRDATSARAAQLSAVYNEIIKNYTYTHFDMQYYDFPFNAINAKWIAQGGQTYQLIEPVDGFHPNQMANFLIAGELWDQLMTDHPDWLGQVNPNNQIIQSLFGNQGGY</sequence>
<dbReference type="PANTHER" id="PTHR15010">
    <property type="entry name" value="ACYLOXYACYL HYDROLASE"/>
    <property type="match status" value="1"/>
</dbReference>
<evidence type="ECO:0000313" key="4">
    <source>
        <dbReference type="EMBL" id="EFA78312.1"/>
    </source>
</evidence>
<dbReference type="InterPro" id="IPR008139">
    <property type="entry name" value="SaposinB_dom"/>
</dbReference>
<dbReference type="OMA" id="MTTPEDY"/>
<dbReference type="Gene3D" id="1.10.225.10">
    <property type="entry name" value="Saposin-like"/>
    <property type="match status" value="1"/>
</dbReference>
<dbReference type="EMBL" id="ADBJ01000038">
    <property type="protein sequence ID" value="EFA78312.1"/>
    <property type="molecule type" value="Genomic_DNA"/>
</dbReference>
<dbReference type="Gene3D" id="3.40.50.1110">
    <property type="entry name" value="SGNH hydrolase"/>
    <property type="match status" value="1"/>
</dbReference>
<dbReference type="GeneID" id="31364439"/>
<proteinExistence type="predicted"/>
<keyword evidence="5" id="KW-1185">Reference proteome</keyword>
<protein>
    <recommendedName>
        <fullName evidence="3">Saposin B-type domain-containing protein</fullName>
    </recommendedName>
</protein>
<dbReference type="SUPFAM" id="SSF52266">
    <property type="entry name" value="SGNH hydrolase"/>
    <property type="match status" value="1"/>
</dbReference>
<dbReference type="InParanoid" id="D3BK82"/>
<dbReference type="GO" id="GO:0050528">
    <property type="term" value="F:acyloxyacyl hydrolase activity"/>
    <property type="evidence" value="ECO:0007669"/>
    <property type="project" value="InterPro"/>
</dbReference>
<dbReference type="Proteomes" id="UP000001396">
    <property type="component" value="Unassembled WGS sequence"/>
</dbReference>
<evidence type="ECO:0000313" key="5">
    <source>
        <dbReference type="Proteomes" id="UP000001396"/>
    </source>
</evidence>
<accession>D3BK82</accession>
<feature type="chain" id="PRO_5003041245" description="Saposin B-type domain-containing protein" evidence="2">
    <location>
        <begin position="19"/>
        <end position="552"/>
    </location>
</feature>
<feature type="domain" description="Saposin B-type" evidence="3">
    <location>
        <begin position="39"/>
        <end position="118"/>
    </location>
</feature>
<gene>
    <name evidence="4" type="ORF">PPL_08963</name>
</gene>
<dbReference type="InterPro" id="IPR011001">
    <property type="entry name" value="Saposin-like"/>
</dbReference>
<dbReference type="SUPFAM" id="SSF47862">
    <property type="entry name" value="Saposin"/>
    <property type="match status" value="1"/>
</dbReference>
<dbReference type="GO" id="GO:0009104">
    <property type="term" value="P:lipopolysaccharide catabolic process"/>
    <property type="evidence" value="ECO:0007669"/>
    <property type="project" value="TreeGrafter"/>
</dbReference>
<dbReference type="InterPro" id="IPR001087">
    <property type="entry name" value="GDSL"/>
</dbReference>
<dbReference type="GO" id="GO:0005509">
    <property type="term" value="F:calcium ion binding"/>
    <property type="evidence" value="ECO:0007669"/>
    <property type="project" value="TreeGrafter"/>
</dbReference>
<keyword evidence="1" id="KW-1015">Disulfide bond</keyword>
<dbReference type="InterPro" id="IPR048593">
    <property type="entry name" value="AOAH_Saposin_N"/>
</dbReference>
<dbReference type="RefSeq" id="XP_020430437.1">
    <property type="nucleotide sequence ID" value="XM_020579762.1"/>
</dbReference>
<dbReference type="InterPro" id="IPR039676">
    <property type="entry name" value="AOAH"/>
</dbReference>
<reference evidence="4 5" key="1">
    <citation type="journal article" date="2011" name="Genome Res.">
        <title>Phylogeny-wide analysis of social amoeba genomes highlights ancient origins for complex intercellular communication.</title>
        <authorList>
            <person name="Heidel A.J."/>
            <person name="Lawal H.M."/>
            <person name="Felder M."/>
            <person name="Schilde C."/>
            <person name="Helps N.R."/>
            <person name="Tunggal B."/>
            <person name="Rivero F."/>
            <person name="John U."/>
            <person name="Schleicher M."/>
            <person name="Eichinger L."/>
            <person name="Platzer M."/>
            <person name="Noegel A.A."/>
            <person name="Schaap P."/>
            <person name="Gloeckner G."/>
        </authorList>
    </citation>
    <scope>NUCLEOTIDE SEQUENCE [LARGE SCALE GENOMIC DNA]</scope>
    <source>
        <strain evidence="5">ATCC 26659 / Pp 5 / PN500</strain>
    </source>
</reference>
<evidence type="ECO:0000256" key="1">
    <source>
        <dbReference type="ARBA" id="ARBA00023157"/>
    </source>
</evidence>
<dbReference type="SMART" id="SM00741">
    <property type="entry name" value="SapB"/>
    <property type="match status" value="1"/>
</dbReference>
<name>D3BK82_HETP5</name>
<evidence type="ECO:0000259" key="3">
    <source>
        <dbReference type="PROSITE" id="PS50015"/>
    </source>
</evidence>
<dbReference type="AlphaFoldDB" id="D3BK82"/>
<keyword evidence="2" id="KW-0732">Signal</keyword>
<dbReference type="PANTHER" id="PTHR15010:SF0">
    <property type="entry name" value="ACYLOXYACYL HYDROLASE"/>
    <property type="match status" value="1"/>
</dbReference>
<dbReference type="InterPro" id="IPR036514">
    <property type="entry name" value="SGNH_hydro_sf"/>
</dbReference>
<evidence type="ECO:0000256" key="2">
    <source>
        <dbReference type="SAM" id="SignalP"/>
    </source>
</evidence>
<dbReference type="Pfam" id="PF20825">
    <property type="entry name" value="Saposin"/>
    <property type="match status" value="1"/>
</dbReference>
<organism evidence="4 5">
    <name type="scientific">Heterostelium pallidum (strain ATCC 26659 / Pp 5 / PN500)</name>
    <name type="common">Cellular slime mold</name>
    <name type="synonym">Polysphondylium pallidum</name>
    <dbReference type="NCBI Taxonomy" id="670386"/>
    <lineage>
        <taxon>Eukaryota</taxon>
        <taxon>Amoebozoa</taxon>
        <taxon>Evosea</taxon>
        <taxon>Eumycetozoa</taxon>
        <taxon>Dictyostelia</taxon>
        <taxon>Acytosteliales</taxon>
        <taxon>Acytosteliaceae</taxon>
        <taxon>Heterostelium</taxon>
    </lineage>
</organism>
<comment type="caution">
    <text evidence="4">The sequence shown here is derived from an EMBL/GenBank/DDBJ whole genome shotgun (WGS) entry which is preliminary data.</text>
</comment>
<dbReference type="PROSITE" id="PS50015">
    <property type="entry name" value="SAP_B"/>
    <property type="match status" value="1"/>
</dbReference>